<feature type="compositionally biased region" description="Basic residues" evidence="1">
    <location>
        <begin position="328"/>
        <end position="347"/>
    </location>
</feature>
<keyword evidence="2" id="KW-0732">Signal</keyword>
<accession>A0A9C6XTC3</accession>
<dbReference type="Pfam" id="PF13843">
    <property type="entry name" value="DDE_Tnp_1_7"/>
    <property type="match status" value="1"/>
</dbReference>
<proteinExistence type="predicted"/>
<feature type="region of interest" description="Disordered" evidence="1">
    <location>
        <begin position="148"/>
        <end position="190"/>
    </location>
</feature>
<evidence type="ECO:0000313" key="4">
    <source>
        <dbReference type="Proteomes" id="UP000504606"/>
    </source>
</evidence>
<evidence type="ECO:0000256" key="2">
    <source>
        <dbReference type="SAM" id="SignalP"/>
    </source>
</evidence>
<organism evidence="4 5">
    <name type="scientific">Frankliniella occidentalis</name>
    <name type="common">Western flower thrips</name>
    <name type="synonym">Euthrips occidentalis</name>
    <dbReference type="NCBI Taxonomy" id="133901"/>
    <lineage>
        <taxon>Eukaryota</taxon>
        <taxon>Metazoa</taxon>
        <taxon>Ecdysozoa</taxon>
        <taxon>Arthropoda</taxon>
        <taxon>Hexapoda</taxon>
        <taxon>Insecta</taxon>
        <taxon>Pterygota</taxon>
        <taxon>Neoptera</taxon>
        <taxon>Paraneoptera</taxon>
        <taxon>Thysanoptera</taxon>
        <taxon>Terebrantia</taxon>
        <taxon>Thripoidea</taxon>
        <taxon>Thripidae</taxon>
        <taxon>Frankliniella</taxon>
    </lineage>
</organism>
<evidence type="ECO:0000256" key="1">
    <source>
        <dbReference type="SAM" id="MobiDB-lite"/>
    </source>
</evidence>
<feature type="compositionally biased region" description="Polar residues" evidence="1">
    <location>
        <begin position="110"/>
        <end position="130"/>
    </location>
</feature>
<dbReference type="PANTHER" id="PTHR47272">
    <property type="entry name" value="DDE_TNP_1_7 DOMAIN-CONTAINING PROTEIN"/>
    <property type="match status" value="1"/>
</dbReference>
<feature type="signal peptide" evidence="2">
    <location>
        <begin position="1"/>
        <end position="23"/>
    </location>
</feature>
<feature type="region of interest" description="Disordered" evidence="1">
    <location>
        <begin position="254"/>
        <end position="355"/>
    </location>
</feature>
<dbReference type="GeneID" id="113209302"/>
<keyword evidence="4" id="KW-1185">Reference proteome</keyword>
<feature type="compositionally biased region" description="Polar residues" evidence="1">
    <location>
        <begin position="148"/>
        <end position="160"/>
    </location>
</feature>
<evidence type="ECO:0000313" key="5">
    <source>
        <dbReference type="RefSeq" id="XP_052130529.1"/>
    </source>
</evidence>
<dbReference type="Proteomes" id="UP000504606">
    <property type="component" value="Unplaced"/>
</dbReference>
<sequence>MSICLSAQIKIISFLAALGRISCLATDKIREVALSNESNNKPSPKKSAEPLIEVGNLIPTVDEQTSVPQETCSSSISNISQLKDKENCEPRSKTSGYCHYFGNRNDCGKRQSSSPHGYFPSGTSKKANNSSLLPNSVQLYDTFSPKSFSTPVASPASQLKKTSKTKLFPEAHSLTNTDNQSKENSDNGLAEPLTMHKQGTLNLRKSTTANKKAVEVLRILTIYNLDCYIYFSLSMSSELFTFLLQETFSSEEDTESISRMAESDEEYVPDVPANSKKKKGNSTPMAPPFSGQSNESESQQSPKQNTSAKVIATKKTSNLVNRKESVTRQHKKKALRKRKVKKGRKEKKNTYIQNQDSLNALESDVSSLDGDLSEYSETEDIVTATSKKRPQKQHDVEDPDFIWNQTDIPEAILGEVPHESLPLKFPIDYFNAFISDDILQVIVDETNNYSNQRNEGEQLQLTLQELKVFLGIWIFMGICSLPSYTDYWSGITRVPFVAEAMTMLRFKLLRARLHLVDNSAIPQDNVDPLLKVRPLLNHVRAKCNALPQNTTCFSIDESMSPYKGTKAGPLRQYIKGKPHKWGFKAFMLTSSSGIVYDFLVYCGSKTFELEGVEVHEDLGVGGNVVYHLCKKIQKPRISGVCFDNYFTSIPLICGLKDRLGLVSIGTIRLNRTKGCPLPNDKDLTKQGRGTSVVQSTMDGQVAVVKWVDNKVVKIAGSWAGRDPQVEVLRWDKNAKKKITVPCPKLVRNYNKYMGGVDLFDMLMHLYKLPGRAKRWPFTMMSFLIDLSLVNAFLLHRADLREEEGEEDCDDEDSDSQELPSKLFRLQIVQALVSPPKKVGRTTAEESSRTEEVQVHMEKSKMKRLPSDTHRLNGKNHLIVFERKKGRCSMCRVLGRDGFTFAKCSECNVMLCVLQHRNCFYEFHTTKV</sequence>
<feature type="chain" id="PRO_5039366291" evidence="2">
    <location>
        <begin position="24"/>
        <end position="927"/>
    </location>
</feature>
<dbReference type="KEGG" id="foc:113209302"/>
<dbReference type="OrthoDB" id="123207at2759"/>
<dbReference type="AlphaFoldDB" id="A0A9C6XTC3"/>
<reference evidence="5" key="1">
    <citation type="submission" date="2025-08" db="UniProtKB">
        <authorList>
            <consortium name="RefSeq"/>
        </authorList>
    </citation>
    <scope>IDENTIFICATION</scope>
    <source>
        <tissue evidence="5">Whole organism</tissue>
    </source>
</reference>
<gene>
    <name evidence="5" type="primary">LOC113209302</name>
</gene>
<dbReference type="PANTHER" id="PTHR47272:SF2">
    <property type="entry name" value="PIGGYBAC TRANSPOSABLE ELEMENT-DERIVED PROTEIN 3-LIKE"/>
    <property type="match status" value="1"/>
</dbReference>
<evidence type="ECO:0000259" key="3">
    <source>
        <dbReference type="Pfam" id="PF13843"/>
    </source>
</evidence>
<feature type="region of interest" description="Disordered" evidence="1">
    <location>
        <begin position="109"/>
        <end position="130"/>
    </location>
</feature>
<dbReference type="RefSeq" id="XP_052130529.1">
    <property type="nucleotide sequence ID" value="XM_052274569.1"/>
</dbReference>
<feature type="domain" description="PiggyBac transposable element-derived protein" evidence="3">
    <location>
        <begin position="426"/>
        <end position="792"/>
    </location>
</feature>
<feature type="compositionally biased region" description="Polar residues" evidence="1">
    <location>
        <begin position="302"/>
        <end position="320"/>
    </location>
</feature>
<dbReference type="InterPro" id="IPR029526">
    <property type="entry name" value="PGBD"/>
</dbReference>
<feature type="compositionally biased region" description="Low complexity" evidence="1">
    <location>
        <begin position="290"/>
        <end position="301"/>
    </location>
</feature>
<name>A0A9C6XTC3_FRAOC</name>
<protein>
    <submittedName>
        <fullName evidence="5">PiggyBac transposable element-derived protein 3-like isoform X1</fullName>
    </submittedName>
</protein>